<dbReference type="Gene3D" id="3.60.120.10">
    <property type="entry name" value="Anthranilate synthase"/>
    <property type="match status" value="1"/>
</dbReference>
<sequence>MPKLLIESFYTEFSVSEIIAALFKTAVSKQFSFSAWRLPLQENLQISITFQTEIIPENFPLENAPAGFIMHPFSVSEKNKPYFLKADLLFEADLKAEEISGDDLTSSPLADDFFSALKAALQTPETDTKWHIADSETNATPRAGFEELVENAIHFIKKSETEKIVPSRAAEKHLPPHFSPVNGFLKLTQQYPLAFVSLVSAPEIGTWLGASPEILVQKDRNNIFKTMALAGTQKLVSGQNAADAIWRQKEIEEQSMVVRYIISCFKKIRLREYVETGPRTAVAGNLLHLRSDFCVNLNEQTDFPTLTSDMLHLLHPTSAVCGQPKAAALAFLNKHENYDRRYYSGYLGPVNVNAETAVFVNLRCLELRQNEAILYAGAGVTQDSDPQKEWLETELKMQTVAKALQILTMPDDTATGY</sequence>
<reference evidence="3" key="1">
    <citation type="journal article" date="2019" name="Int. J. Syst. Evol. Microbiol.">
        <title>The Global Catalogue of Microorganisms (GCM) 10K type strain sequencing project: providing services to taxonomists for standard genome sequencing and annotation.</title>
        <authorList>
            <consortium name="The Broad Institute Genomics Platform"/>
            <consortium name="The Broad Institute Genome Sequencing Center for Infectious Disease"/>
            <person name="Wu L."/>
            <person name="Ma J."/>
        </authorList>
    </citation>
    <scope>NUCLEOTIDE SEQUENCE [LARGE SCALE GENOMIC DNA]</scope>
    <source>
        <strain evidence="3">KACC 12602</strain>
    </source>
</reference>
<proteinExistence type="predicted"/>
<dbReference type="RefSeq" id="WP_378016783.1">
    <property type="nucleotide sequence ID" value="NZ_JBHSKT010000003.1"/>
</dbReference>
<organism evidence="2 3">
    <name type="scientific">Adhaeribacter terreus</name>
    <dbReference type="NCBI Taxonomy" id="529703"/>
    <lineage>
        <taxon>Bacteria</taxon>
        <taxon>Pseudomonadati</taxon>
        <taxon>Bacteroidota</taxon>
        <taxon>Cytophagia</taxon>
        <taxon>Cytophagales</taxon>
        <taxon>Hymenobacteraceae</taxon>
        <taxon>Adhaeribacter</taxon>
    </lineage>
</organism>
<dbReference type="EMBL" id="JBHSKT010000003">
    <property type="protein sequence ID" value="MFC5270413.1"/>
    <property type="molecule type" value="Genomic_DNA"/>
</dbReference>
<dbReference type="InterPro" id="IPR015890">
    <property type="entry name" value="Chorismate_C"/>
</dbReference>
<gene>
    <name evidence="2" type="ORF">ACFPIB_07325</name>
</gene>
<name>A0ABW0E7T0_9BACT</name>
<dbReference type="Proteomes" id="UP001596161">
    <property type="component" value="Unassembled WGS sequence"/>
</dbReference>
<dbReference type="InterPro" id="IPR005801">
    <property type="entry name" value="ADC_synthase"/>
</dbReference>
<comment type="caution">
    <text evidence="2">The sequence shown here is derived from an EMBL/GenBank/DDBJ whole genome shotgun (WGS) entry which is preliminary data.</text>
</comment>
<dbReference type="PANTHER" id="PTHR42839">
    <property type="entry name" value="ISOCHORISMATE SYNTHASE ENTC"/>
    <property type="match status" value="1"/>
</dbReference>
<evidence type="ECO:0000313" key="2">
    <source>
        <dbReference type="EMBL" id="MFC5270413.1"/>
    </source>
</evidence>
<dbReference type="PANTHER" id="PTHR42839:SF2">
    <property type="entry name" value="ISOCHORISMATE SYNTHASE ENTC"/>
    <property type="match status" value="1"/>
</dbReference>
<evidence type="ECO:0000259" key="1">
    <source>
        <dbReference type="Pfam" id="PF00425"/>
    </source>
</evidence>
<feature type="domain" description="Chorismate-utilising enzyme C-terminal" evidence="1">
    <location>
        <begin position="143"/>
        <end position="396"/>
    </location>
</feature>
<keyword evidence="3" id="KW-1185">Reference proteome</keyword>
<dbReference type="SUPFAM" id="SSF56322">
    <property type="entry name" value="ADC synthase"/>
    <property type="match status" value="1"/>
</dbReference>
<dbReference type="Pfam" id="PF00425">
    <property type="entry name" value="Chorismate_bind"/>
    <property type="match status" value="1"/>
</dbReference>
<protein>
    <submittedName>
        <fullName evidence="2">Chorismate-binding protein</fullName>
    </submittedName>
</protein>
<evidence type="ECO:0000313" key="3">
    <source>
        <dbReference type="Proteomes" id="UP001596161"/>
    </source>
</evidence>
<accession>A0ABW0E7T0</accession>